<keyword evidence="1" id="KW-0812">Transmembrane</keyword>
<gene>
    <name evidence="2" type="ORF">DFR67_11995</name>
</gene>
<dbReference type="PANTHER" id="PTHR36974">
    <property type="entry name" value="MEMBRANE PROTEIN-RELATED"/>
    <property type="match status" value="1"/>
</dbReference>
<dbReference type="PANTHER" id="PTHR36974:SF1">
    <property type="entry name" value="DOXX FAMILY MEMBRANE PROTEIN"/>
    <property type="match status" value="1"/>
</dbReference>
<dbReference type="EMBL" id="QJSP01000019">
    <property type="protein sequence ID" value="PYE12985.1"/>
    <property type="molecule type" value="Genomic_DNA"/>
</dbReference>
<dbReference type="OrthoDB" id="3267646at2"/>
<evidence type="ECO:0000313" key="3">
    <source>
        <dbReference type="Proteomes" id="UP000247591"/>
    </source>
</evidence>
<dbReference type="Proteomes" id="UP000247591">
    <property type="component" value="Unassembled WGS sequence"/>
</dbReference>
<keyword evidence="3" id="KW-1185">Reference proteome</keyword>
<feature type="transmembrane region" description="Helical" evidence="1">
    <location>
        <begin position="80"/>
        <end position="99"/>
    </location>
</feature>
<accession>A0A318RNI8</accession>
<keyword evidence="1" id="KW-0472">Membrane</keyword>
<keyword evidence="1" id="KW-1133">Transmembrane helix</keyword>
<protein>
    <submittedName>
        <fullName evidence="2">Putative membrane protein</fullName>
    </submittedName>
</protein>
<dbReference type="AlphaFoldDB" id="A0A318RNI8"/>
<dbReference type="RefSeq" id="WP_110472262.1">
    <property type="nucleotide sequence ID" value="NZ_QJSP01000019.1"/>
</dbReference>
<comment type="caution">
    <text evidence="2">The sequence shown here is derived from an EMBL/GenBank/DDBJ whole genome shotgun (WGS) entry which is preliminary data.</text>
</comment>
<proteinExistence type="predicted"/>
<reference evidence="2 3" key="1">
    <citation type="submission" date="2018-06" db="EMBL/GenBank/DDBJ databases">
        <title>Genomic Encyclopedia of Type Strains, Phase IV (KMG-IV): sequencing the most valuable type-strain genomes for metagenomic binning, comparative biology and taxonomic classification.</title>
        <authorList>
            <person name="Goeker M."/>
        </authorList>
    </citation>
    <scope>NUCLEOTIDE SEQUENCE [LARGE SCALE GENOMIC DNA]</scope>
    <source>
        <strain evidence="2 3">DSM 45521</strain>
    </source>
</reference>
<evidence type="ECO:0000313" key="2">
    <source>
        <dbReference type="EMBL" id="PYE12985.1"/>
    </source>
</evidence>
<name>A0A318RNI8_WILLI</name>
<evidence type="ECO:0000256" key="1">
    <source>
        <dbReference type="SAM" id="Phobius"/>
    </source>
</evidence>
<sequence>MSKREQKLRELVFPGENKLAERMGAALVGMGVLHFVAPAPFDGIIPPELPGSPRAYTYGSGVAEVAIGAAMLMPSTRRRAGLASVLLFVGVYPGNINMVRMFKNRPLPYRIAAWGRLPLQFPMIWAGWKVWKG</sequence>
<organism evidence="2 3">
    <name type="scientific">Williamsia limnetica</name>
    <dbReference type="NCBI Taxonomy" id="882452"/>
    <lineage>
        <taxon>Bacteria</taxon>
        <taxon>Bacillati</taxon>
        <taxon>Actinomycetota</taxon>
        <taxon>Actinomycetes</taxon>
        <taxon>Mycobacteriales</taxon>
        <taxon>Nocardiaceae</taxon>
        <taxon>Williamsia</taxon>
    </lineage>
</organism>